<protein>
    <submittedName>
        <fullName evidence="2">Uncharacterized protein</fullName>
    </submittedName>
</protein>
<organism evidence="2 3">
    <name type="scientific">Planifilum fimeticola</name>
    <dbReference type="NCBI Taxonomy" id="201975"/>
    <lineage>
        <taxon>Bacteria</taxon>
        <taxon>Bacillati</taxon>
        <taxon>Bacillota</taxon>
        <taxon>Bacilli</taxon>
        <taxon>Bacillales</taxon>
        <taxon>Thermoactinomycetaceae</taxon>
        <taxon>Planifilum</taxon>
    </lineage>
</organism>
<dbReference type="RefSeq" id="WP_281257586.1">
    <property type="nucleotide sequence ID" value="NZ_PVNE01000006.1"/>
</dbReference>
<evidence type="ECO:0000313" key="3">
    <source>
        <dbReference type="Proteomes" id="UP000237797"/>
    </source>
</evidence>
<gene>
    <name evidence="2" type="ORF">CLV97_10695</name>
</gene>
<dbReference type="AlphaFoldDB" id="A0A2T0LGQ2"/>
<keyword evidence="1" id="KW-0472">Membrane</keyword>
<proteinExistence type="predicted"/>
<feature type="transmembrane region" description="Helical" evidence="1">
    <location>
        <begin position="20"/>
        <end position="41"/>
    </location>
</feature>
<comment type="caution">
    <text evidence="2">The sequence shown here is derived from an EMBL/GenBank/DDBJ whole genome shotgun (WGS) entry which is preliminary data.</text>
</comment>
<reference evidence="2 3" key="1">
    <citation type="submission" date="2018-03" db="EMBL/GenBank/DDBJ databases">
        <title>Genomic Encyclopedia of Archaeal and Bacterial Type Strains, Phase II (KMG-II): from individual species to whole genera.</title>
        <authorList>
            <person name="Goeker M."/>
        </authorList>
    </citation>
    <scope>NUCLEOTIDE SEQUENCE [LARGE SCALE GENOMIC DNA]</scope>
    <source>
        <strain evidence="2 3">DSM 44946</strain>
    </source>
</reference>
<keyword evidence="1" id="KW-0812">Transmembrane</keyword>
<dbReference type="Proteomes" id="UP000237797">
    <property type="component" value="Unassembled WGS sequence"/>
</dbReference>
<accession>A0A2T0LGQ2</accession>
<dbReference type="EMBL" id="PVNE01000006">
    <property type="protein sequence ID" value="PRX41485.1"/>
    <property type="molecule type" value="Genomic_DNA"/>
</dbReference>
<evidence type="ECO:0000313" key="2">
    <source>
        <dbReference type="EMBL" id="PRX41485.1"/>
    </source>
</evidence>
<sequence length="44" mass="4768">MTGEQEISSGKGDGSRRFRFACLPVFIGIRAGVMFVTFFVAPPS</sequence>
<keyword evidence="1" id="KW-1133">Transmembrane helix</keyword>
<keyword evidence="3" id="KW-1185">Reference proteome</keyword>
<name>A0A2T0LGQ2_9BACL</name>
<evidence type="ECO:0000256" key="1">
    <source>
        <dbReference type="SAM" id="Phobius"/>
    </source>
</evidence>